<dbReference type="Proteomes" id="UP000028926">
    <property type="component" value="Chromosome"/>
</dbReference>
<dbReference type="Gene3D" id="1.10.10.10">
    <property type="entry name" value="Winged helix-like DNA-binding domain superfamily/Winged helix DNA-binding domain"/>
    <property type="match status" value="1"/>
</dbReference>
<dbReference type="eggNOG" id="COG3177">
    <property type="taxonomic scope" value="Bacteria"/>
</dbReference>
<evidence type="ECO:0000313" key="1">
    <source>
        <dbReference type="EMBL" id="AIK95534.1"/>
    </source>
</evidence>
<dbReference type="HOGENOM" id="CLU_105311_2_0_5"/>
<dbReference type="EMBL" id="CP008941">
    <property type="protein sequence ID" value="AIK95534.1"/>
    <property type="molecule type" value="Genomic_DNA"/>
</dbReference>
<name>A0A077AU54_9PROT</name>
<sequence length="134" mass="15271">MPSNQIIKNKKAYYQHLAEASQYSLNITNWIIFFCHLILSVQLDTKDLVQFTLKKARFWTQYSDLLSPRQTKVIKRLFEAGKEGFVGGISAKKYMIIADCSKATATRDLALLVELGCLYQLEGGGRNTRYDLAI</sequence>
<organism evidence="1 2">
    <name type="scientific">Candidatus Odyssella acanthamoebae</name>
    <dbReference type="NCBI Taxonomy" id="91604"/>
    <lineage>
        <taxon>Bacteria</taxon>
        <taxon>Pseudomonadati</taxon>
        <taxon>Pseudomonadota</taxon>
        <taxon>Alphaproteobacteria</taxon>
        <taxon>Holosporales</taxon>
        <taxon>Candidatus Paracaedibacteraceae</taxon>
        <taxon>Candidatus Odyssella</taxon>
    </lineage>
</organism>
<reference evidence="1 2" key="1">
    <citation type="submission" date="2014-07" db="EMBL/GenBank/DDBJ databases">
        <title>Comparative genomic insights into amoeba endosymbionts belonging to the families of Holosporaceae and Candidatus Midichloriaceae within Rickettsiales.</title>
        <authorList>
            <person name="Wang Z."/>
            <person name="Wu M."/>
        </authorList>
    </citation>
    <scope>NUCLEOTIDE SEQUENCE [LARGE SCALE GENOMIC DNA]</scope>
    <source>
        <strain evidence="1">PRA3</strain>
    </source>
</reference>
<evidence type="ECO:0008006" key="3">
    <source>
        <dbReference type="Google" id="ProtNLM"/>
    </source>
</evidence>
<accession>A0A077AU54</accession>
<dbReference type="KEGG" id="paca:ID47_00300"/>
<dbReference type="OrthoDB" id="9813719at2"/>
<keyword evidence="2" id="KW-1185">Reference proteome</keyword>
<protein>
    <recommendedName>
        <fullName evidence="3">HTH deoR-type domain-containing protein</fullName>
    </recommendedName>
</protein>
<dbReference type="STRING" id="91604.ID47_00300"/>
<dbReference type="InterPro" id="IPR036388">
    <property type="entry name" value="WH-like_DNA-bd_sf"/>
</dbReference>
<proteinExistence type="predicted"/>
<gene>
    <name evidence="1" type="ORF">ID47_00300</name>
</gene>
<dbReference type="AlphaFoldDB" id="A0A077AU54"/>
<evidence type="ECO:0000313" key="2">
    <source>
        <dbReference type="Proteomes" id="UP000028926"/>
    </source>
</evidence>